<feature type="compositionally biased region" description="Gly residues" evidence="1">
    <location>
        <begin position="925"/>
        <end position="935"/>
    </location>
</feature>
<feature type="domain" description="MINDY deubiquitinase" evidence="2">
    <location>
        <begin position="406"/>
        <end position="707"/>
    </location>
</feature>
<dbReference type="PANTHER" id="PTHR18063">
    <property type="entry name" value="NF-E2 INDUCIBLE PROTEIN"/>
    <property type="match status" value="1"/>
</dbReference>
<keyword evidence="4" id="KW-1185">Reference proteome</keyword>
<feature type="region of interest" description="Disordered" evidence="1">
    <location>
        <begin position="1"/>
        <end position="179"/>
    </location>
</feature>
<dbReference type="EMBL" id="JH767581">
    <property type="protein sequence ID" value="EON66499.1"/>
    <property type="molecule type" value="Genomic_DNA"/>
</dbReference>
<dbReference type="STRING" id="1168221.R7YXG5"/>
<dbReference type="GO" id="GO:0071108">
    <property type="term" value="P:protein K48-linked deubiquitination"/>
    <property type="evidence" value="ECO:0007669"/>
    <property type="project" value="TreeGrafter"/>
</dbReference>
<feature type="compositionally biased region" description="Polar residues" evidence="1">
    <location>
        <begin position="940"/>
        <end position="949"/>
    </location>
</feature>
<evidence type="ECO:0000313" key="4">
    <source>
        <dbReference type="Proteomes" id="UP000016924"/>
    </source>
</evidence>
<evidence type="ECO:0000256" key="1">
    <source>
        <dbReference type="SAM" id="MobiDB-lite"/>
    </source>
</evidence>
<reference evidence="4" key="1">
    <citation type="submission" date="2012-06" db="EMBL/GenBank/DDBJ databases">
        <title>The genome sequence of Coniosporium apollinis CBS 100218.</title>
        <authorList>
            <consortium name="The Broad Institute Genome Sequencing Platform"/>
            <person name="Cuomo C."/>
            <person name="Gorbushina A."/>
            <person name="Noack S."/>
            <person name="Walker B."/>
            <person name="Young S.K."/>
            <person name="Zeng Q."/>
            <person name="Gargeya S."/>
            <person name="Fitzgerald M."/>
            <person name="Haas B."/>
            <person name="Abouelleil A."/>
            <person name="Alvarado L."/>
            <person name="Arachchi H.M."/>
            <person name="Berlin A.M."/>
            <person name="Chapman S.B."/>
            <person name="Goldberg J."/>
            <person name="Griggs A."/>
            <person name="Gujja S."/>
            <person name="Hansen M."/>
            <person name="Howarth C."/>
            <person name="Imamovic A."/>
            <person name="Larimer J."/>
            <person name="McCowan C."/>
            <person name="Montmayeur A."/>
            <person name="Murphy C."/>
            <person name="Neiman D."/>
            <person name="Pearson M."/>
            <person name="Priest M."/>
            <person name="Roberts A."/>
            <person name="Saif S."/>
            <person name="Shea T."/>
            <person name="Sisk P."/>
            <person name="Sykes S."/>
            <person name="Wortman J."/>
            <person name="Nusbaum C."/>
            <person name="Birren B."/>
        </authorList>
    </citation>
    <scope>NUCLEOTIDE SEQUENCE [LARGE SCALE GENOMIC DNA]</scope>
    <source>
        <strain evidence="4">CBS 100218</strain>
    </source>
</reference>
<dbReference type="InterPro" id="IPR033979">
    <property type="entry name" value="MINDY_domain"/>
</dbReference>
<dbReference type="eggNOG" id="KOG2427">
    <property type="taxonomic scope" value="Eukaryota"/>
</dbReference>
<dbReference type="GO" id="GO:0016807">
    <property type="term" value="F:cysteine-type carboxypeptidase activity"/>
    <property type="evidence" value="ECO:0007669"/>
    <property type="project" value="TreeGrafter"/>
</dbReference>
<feature type="region of interest" description="Disordered" evidence="1">
    <location>
        <begin position="703"/>
        <end position="785"/>
    </location>
</feature>
<organism evidence="3 4">
    <name type="scientific">Coniosporium apollinis (strain CBS 100218)</name>
    <name type="common">Rock-inhabiting black yeast</name>
    <dbReference type="NCBI Taxonomy" id="1168221"/>
    <lineage>
        <taxon>Eukaryota</taxon>
        <taxon>Fungi</taxon>
        <taxon>Dikarya</taxon>
        <taxon>Ascomycota</taxon>
        <taxon>Pezizomycotina</taxon>
        <taxon>Dothideomycetes</taxon>
        <taxon>Dothideomycetes incertae sedis</taxon>
        <taxon>Coniosporium</taxon>
    </lineage>
</organism>
<feature type="compositionally biased region" description="Gly residues" evidence="1">
    <location>
        <begin position="992"/>
        <end position="1001"/>
    </location>
</feature>
<dbReference type="GO" id="GO:0005829">
    <property type="term" value="C:cytosol"/>
    <property type="evidence" value="ECO:0007669"/>
    <property type="project" value="TreeGrafter"/>
</dbReference>
<dbReference type="GO" id="GO:0071944">
    <property type="term" value="C:cell periphery"/>
    <property type="evidence" value="ECO:0007669"/>
    <property type="project" value="TreeGrafter"/>
</dbReference>
<dbReference type="GO" id="GO:1990380">
    <property type="term" value="F:K48-linked deubiquitinase activity"/>
    <property type="evidence" value="ECO:0007669"/>
    <property type="project" value="InterPro"/>
</dbReference>
<protein>
    <recommendedName>
        <fullName evidence="2">MINDY deubiquitinase domain-containing protein</fullName>
    </recommendedName>
</protein>
<feature type="compositionally biased region" description="Basic and acidic residues" evidence="1">
    <location>
        <begin position="245"/>
        <end position="255"/>
    </location>
</feature>
<dbReference type="OMA" id="SHENNDH"/>
<dbReference type="Proteomes" id="UP000016924">
    <property type="component" value="Unassembled WGS sequence"/>
</dbReference>
<feature type="region of interest" description="Disordered" evidence="1">
    <location>
        <begin position="817"/>
        <end position="1011"/>
    </location>
</feature>
<sequence>MVMKSNERPDLVPRPLQQAANNPPYPTTPNTDMPPTFLDGAQGSRPSAEFPTPGFKDGGAASAPRSRSNSDVGSVDTWDTDDGEDAADHTPEDLPAPLKVAQGQRPASRDENGLPAALRVGPPDGVPRRSQESQRSDGVRPISPNVTGSSYREPIPLQSQNPYLRMQSTGQSSYGVESSASIWGDVPASAPVASQINAQPVELPSDRSPVEGVSKLSLNTQSGTSSGQAMPPSPASKQPPLIPVETERPSPEPRHHSNASSAWDPGMDISSLDAFTSRNHRLPSGQSDSPQQLHRTWQEQQAWEQKERERREMEAAAATERAAKAEQERKAEEEWHRGEQAAITNLDHTVPAQEIAPELPPRTSTEGVPQPKPPRPQVDVGLNGPASSRPEVETPITRANRQRKEHYQIKHIHWYDANKRSLRPAPILIQNANGPCPLLALVNALVLTTPAGEETALIETLRTREQVSLGLLLDAVFDELMSGRRGGAAQELPDVGDLYGFLITLHTGMNVNPRFVAPKAAPNLMDSSAAALADVHPALRGQARTGGFEETKEMRLYSTFSIPLIHGWIPPSESGAYAAFERSARTFEDAQNIQFREEELEHKLQSHGLSPEEQNLYEDIHCIKDFLERWPTQLTDYGLETISKTLQPGQVAILFRNDHFSTLYKEPRTHQLLTLVTDAGYSTHDEIVWESLVDVNGQGSELYSGDFRPVGGASDSTPAGPRTSSQQQRPVQSMLDVGDSGWTTVQSRNRKPTPSTVSNASTSAQQTGVVGGTSQSGTTAPQSSSANIIGVKQAKSTLSKAEQEDHDLALALQLQEEEEDRLHRETEARRRREDQLTQQLLSHENNDHEAIRNTNQNRRPQGQEIRPLIPPRRSGNVGRQSGGGATGQRDDLPPPTYEQAASGTPYHPPRGHPASPHAPISRPSGPGGATGGGGRQQSAYMQQAASTQPMQPPMLDAGRRRSSRPLVEQVPSHSSAGPGPGPGPGRRVSGAQGVGRPGGGNVEKEEKCVVM</sequence>
<feature type="compositionally biased region" description="Basic and acidic residues" evidence="1">
    <location>
        <begin position="1"/>
        <end position="11"/>
    </location>
</feature>
<dbReference type="OrthoDB" id="10261212at2759"/>
<feature type="compositionally biased region" description="Basic and acidic residues" evidence="1">
    <location>
        <begin position="321"/>
        <end position="337"/>
    </location>
</feature>
<feature type="region of interest" description="Disordered" evidence="1">
    <location>
        <begin position="358"/>
        <end position="392"/>
    </location>
</feature>
<dbReference type="GO" id="GO:0004843">
    <property type="term" value="F:cysteine-type deubiquitinase activity"/>
    <property type="evidence" value="ECO:0007669"/>
    <property type="project" value="InterPro"/>
</dbReference>
<accession>R7YXG5</accession>
<evidence type="ECO:0000259" key="2">
    <source>
        <dbReference type="Pfam" id="PF04424"/>
    </source>
</evidence>
<feature type="compositionally biased region" description="Basic and acidic residues" evidence="1">
    <location>
        <begin position="820"/>
        <end position="835"/>
    </location>
</feature>
<feature type="compositionally biased region" description="Polar residues" evidence="1">
    <location>
        <begin position="216"/>
        <end position="228"/>
    </location>
</feature>
<evidence type="ECO:0000313" key="3">
    <source>
        <dbReference type="EMBL" id="EON66499.1"/>
    </source>
</evidence>
<feature type="compositionally biased region" description="Basic and acidic residues" evidence="1">
    <location>
        <begin position="1002"/>
        <end position="1011"/>
    </location>
</feature>
<dbReference type="InterPro" id="IPR007518">
    <property type="entry name" value="MINDY"/>
</dbReference>
<feature type="compositionally biased region" description="Basic and acidic residues" evidence="1">
    <location>
        <begin position="304"/>
        <end position="314"/>
    </location>
</feature>
<gene>
    <name evidence="3" type="ORF">W97_05744</name>
</gene>
<feature type="compositionally biased region" description="Polar residues" evidence="1">
    <location>
        <begin position="157"/>
        <end position="179"/>
    </location>
</feature>
<dbReference type="Pfam" id="PF04424">
    <property type="entry name" value="MINDY_DUB"/>
    <property type="match status" value="1"/>
</dbReference>
<feature type="compositionally biased region" description="Basic and acidic residues" evidence="1">
    <location>
        <begin position="126"/>
        <end position="138"/>
    </location>
</feature>
<dbReference type="AlphaFoldDB" id="R7YXG5"/>
<feature type="compositionally biased region" description="Polar residues" evidence="1">
    <location>
        <begin position="284"/>
        <end position="303"/>
    </location>
</feature>
<dbReference type="GeneID" id="19903055"/>
<proteinExistence type="predicted"/>
<dbReference type="RefSeq" id="XP_007781816.1">
    <property type="nucleotide sequence ID" value="XM_007783626.1"/>
</dbReference>
<feature type="compositionally biased region" description="Polar residues" evidence="1">
    <location>
        <begin position="714"/>
        <end position="731"/>
    </location>
</feature>
<feature type="region of interest" description="Disordered" evidence="1">
    <location>
        <begin position="197"/>
        <end position="337"/>
    </location>
</feature>
<dbReference type="HOGENOM" id="CLU_007080_1_1_1"/>
<feature type="compositionally biased region" description="Polar residues" evidence="1">
    <location>
        <begin position="741"/>
        <end position="764"/>
    </location>
</feature>
<feature type="compositionally biased region" description="Low complexity" evidence="1">
    <location>
        <begin position="765"/>
        <end position="779"/>
    </location>
</feature>
<dbReference type="PANTHER" id="PTHR18063:SF6">
    <property type="entry name" value="UBIQUITIN CARBOXYL-TERMINAL HYDROLASE"/>
    <property type="match status" value="1"/>
</dbReference>
<name>R7YXG5_CONA1</name>